<dbReference type="AlphaFoldDB" id="A0A6N2M3R6"/>
<name>A0A6N2M3R6_SALVM</name>
<evidence type="ECO:0000313" key="1">
    <source>
        <dbReference type="EMBL" id="VFU48176.1"/>
    </source>
</evidence>
<protein>
    <submittedName>
        <fullName evidence="1">Uncharacterized protein</fullName>
    </submittedName>
</protein>
<gene>
    <name evidence="1" type="ORF">SVIM_LOCUS313715</name>
</gene>
<reference evidence="1" key="1">
    <citation type="submission" date="2019-03" db="EMBL/GenBank/DDBJ databases">
        <authorList>
            <person name="Mank J."/>
            <person name="Almeida P."/>
        </authorList>
    </citation>
    <scope>NUCLEOTIDE SEQUENCE</scope>
    <source>
        <strain evidence="1">78183</strain>
    </source>
</reference>
<proteinExistence type="predicted"/>
<dbReference type="EMBL" id="CAADRP010001687">
    <property type="protein sequence ID" value="VFU48176.1"/>
    <property type="molecule type" value="Genomic_DNA"/>
</dbReference>
<accession>A0A6N2M3R6</accession>
<sequence>MVDGFEPSLMTKFPSSRITASALVVFGIEDERATWHLSLKNYLASIAVIVTLFTEGTPAELINDPCSATFLPATKAGCLGSGRATFSFTIIEMTSDIVGRSAGLSWTQMVLGFWESHVFVYDHGDDIRHCRPISRTFLDTKESYVYVVGRALPVCYPNFRLICEVPIPYSQVNVVRSASAEETEFKNTVLRY</sequence>
<organism evidence="1">
    <name type="scientific">Salix viminalis</name>
    <name type="common">Common osier</name>
    <name type="synonym">Basket willow</name>
    <dbReference type="NCBI Taxonomy" id="40686"/>
    <lineage>
        <taxon>Eukaryota</taxon>
        <taxon>Viridiplantae</taxon>
        <taxon>Streptophyta</taxon>
        <taxon>Embryophyta</taxon>
        <taxon>Tracheophyta</taxon>
        <taxon>Spermatophyta</taxon>
        <taxon>Magnoliopsida</taxon>
        <taxon>eudicotyledons</taxon>
        <taxon>Gunneridae</taxon>
        <taxon>Pentapetalae</taxon>
        <taxon>rosids</taxon>
        <taxon>fabids</taxon>
        <taxon>Malpighiales</taxon>
        <taxon>Salicaceae</taxon>
        <taxon>Saliceae</taxon>
        <taxon>Salix</taxon>
    </lineage>
</organism>